<keyword evidence="3" id="KW-1185">Reference proteome</keyword>
<dbReference type="Gene3D" id="3.40.630.30">
    <property type="match status" value="1"/>
</dbReference>
<evidence type="ECO:0000313" key="2">
    <source>
        <dbReference type="EMBL" id="KAL2044505.1"/>
    </source>
</evidence>
<proteinExistence type="predicted"/>
<evidence type="ECO:0000259" key="1">
    <source>
        <dbReference type="PROSITE" id="PS51186"/>
    </source>
</evidence>
<dbReference type="InterPro" id="IPR000182">
    <property type="entry name" value="GNAT_dom"/>
</dbReference>
<dbReference type="EMBL" id="JBEFKJ010000009">
    <property type="protein sequence ID" value="KAL2044505.1"/>
    <property type="molecule type" value="Genomic_DNA"/>
</dbReference>
<accession>A0ABR4AH60</accession>
<feature type="domain" description="N-acetyltransferase" evidence="1">
    <location>
        <begin position="133"/>
        <end position="268"/>
    </location>
</feature>
<evidence type="ECO:0000313" key="3">
    <source>
        <dbReference type="Proteomes" id="UP001590950"/>
    </source>
</evidence>
<dbReference type="PANTHER" id="PTHR42791">
    <property type="entry name" value="GNAT FAMILY ACETYLTRANSFERASE"/>
    <property type="match status" value="1"/>
</dbReference>
<comment type="caution">
    <text evidence="2">The sequence shown here is derived from an EMBL/GenBank/DDBJ whole genome shotgun (WGS) entry which is preliminary data.</text>
</comment>
<sequence>MENSKLKPTTATTESMLFMSPASSSSRATIEKATPTMTIDSMPSMSQASSSSHAASTYPVRILKKSEYREAALCLAEAFKDDEVVQYAIKTGDRKNSTPEKDWKLHLHMMECITYSHCISGLATVVGPNYDCVALWMAPGQNLDTFCTMFRSGMLGFNWKLSKEGKKRFFEEFMPLLHDTKHEVLGKDEERSWYLVYIGTKAGSRGKGYAKALIEDTTKQADIENRITYLECSNSLNIKLYSRLGFKLVKKIYLTRGEKPVEMDIMTRLPVAEQLAGKTMKFLGELGSRE</sequence>
<dbReference type="PROSITE" id="PS51186">
    <property type="entry name" value="GNAT"/>
    <property type="match status" value="1"/>
</dbReference>
<organism evidence="2 3">
    <name type="scientific">Stereocaulon virgatum</name>
    <dbReference type="NCBI Taxonomy" id="373712"/>
    <lineage>
        <taxon>Eukaryota</taxon>
        <taxon>Fungi</taxon>
        <taxon>Dikarya</taxon>
        <taxon>Ascomycota</taxon>
        <taxon>Pezizomycotina</taxon>
        <taxon>Lecanoromycetes</taxon>
        <taxon>OSLEUM clade</taxon>
        <taxon>Lecanoromycetidae</taxon>
        <taxon>Lecanorales</taxon>
        <taxon>Lecanorineae</taxon>
        <taxon>Stereocaulaceae</taxon>
        <taxon>Stereocaulon</taxon>
    </lineage>
</organism>
<dbReference type="SUPFAM" id="SSF55729">
    <property type="entry name" value="Acyl-CoA N-acyltransferases (Nat)"/>
    <property type="match status" value="1"/>
</dbReference>
<dbReference type="Proteomes" id="UP001590950">
    <property type="component" value="Unassembled WGS sequence"/>
</dbReference>
<dbReference type="Pfam" id="PF00583">
    <property type="entry name" value="Acetyltransf_1"/>
    <property type="match status" value="1"/>
</dbReference>
<dbReference type="PANTHER" id="PTHR42791:SF1">
    <property type="entry name" value="N-ACETYLTRANSFERASE DOMAIN-CONTAINING PROTEIN"/>
    <property type="match status" value="1"/>
</dbReference>
<reference evidence="2 3" key="1">
    <citation type="submission" date="2024-09" db="EMBL/GenBank/DDBJ databases">
        <title>Rethinking Asexuality: The Enigmatic Case of Functional Sexual Genes in Lepraria (Stereocaulaceae).</title>
        <authorList>
            <person name="Doellman M."/>
            <person name="Sun Y."/>
            <person name="Barcenas-Pena A."/>
            <person name="Lumbsch H.T."/>
            <person name="Grewe F."/>
        </authorList>
    </citation>
    <scope>NUCLEOTIDE SEQUENCE [LARGE SCALE GENOMIC DNA]</scope>
    <source>
        <strain evidence="2 3">Mercado 3170</strain>
    </source>
</reference>
<gene>
    <name evidence="2" type="ORF">N7G274_003210</name>
</gene>
<protein>
    <recommendedName>
        <fullName evidence="1">N-acetyltransferase domain-containing protein</fullName>
    </recommendedName>
</protein>
<dbReference type="InterPro" id="IPR052523">
    <property type="entry name" value="Trichothecene_AcTrans"/>
</dbReference>
<name>A0ABR4AH60_9LECA</name>
<dbReference type="InterPro" id="IPR016181">
    <property type="entry name" value="Acyl_CoA_acyltransferase"/>
</dbReference>